<proteinExistence type="predicted"/>
<sequence>MLSEKVIELHGVTVKNLNEQARALQRSFDLMNQMYLEVKSVKGEVDTFKSEMDEFRKEFHDENRLIPGEVDDLCVLVRDRSVAIAKELSNEIMDEKEFKTLVGKIRHIIWRKLNKRYGAAKYIHIKRKYFEESKDFISNFKIEDYI</sequence>
<keyword evidence="3" id="KW-1185">Reference proteome</keyword>
<evidence type="ECO:0000313" key="2">
    <source>
        <dbReference type="EMBL" id="UOF90764.1"/>
    </source>
</evidence>
<gene>
    <name evidence="2" type="ORF">LSG31_00330</name>
</gene>
<reference evidence="2" key="1">
    <citation type="submission" date="2021-12" db="EMBL/GenBank/DDBJ databases">
        <title>Alicyclobacillaceae gen. nov., sp. nov., isolated from chalcocite enrichment system.</title>
        <authorList>
            <person name="Jiang Z."/>
        </authorList>
    </citation>
    <scope>NUCLEOTIDE SEQUENCE</scope>
    <source>
        <strain evidence="2">MYW30-H2</strain>
    </source>
</reference>
<evidence type="ECO:0000313" key="3">
    <source>
        <dbReference type="Proteomes" id="UP000830167"/>
    </source>
</evidence>
<dbReference type="RefSeq" id="WP_347437464.1">
    <property type="nucleotide sequence ID" value="NZ_CP089291.1"/>
</dbReference>
<feature type="coiled-coil region" evidence="1">
    <location>
        <begin position="14"/>
        <end position="58"/>
    </location>
</feature>
<name>A0ABY4CKF8_9BACL</name>
<organism evidence="2 3">
    <name type="scientific">Fodinisporobacter ferrooxydans</name>
    <dbReference type="NCBI Taxonomy" id="2901836"/>
    <lineage>
        <taxon>Bacteria</taxon>
        <taxon>Bacillati</taxon>
        <taxon>Bacillota</taxon>
        <taxon>Bacilli</taxon>
        <taxon>Bacillales</taxon>
        <taxon>Alicyclobacillaceae</taxon>
        <taxon>Fodinisporobacter</taxon>
    </lineage>
</organism>
<evidence type="ECO:0000256" key="1">
    <source>
        <dbReference type="SAM" id="Coils"/>
    </source>
</evidence>
<dbReference type="Proteomes" id="UP000830167">
    <property type="component" value="Chromosome"/>
</dbReference>
<protein>
    <submittedName>
        <fullName evidence="2">ORF6C domain-containing protein</fullName>
    </submittedName>
</protein>
<dbReference type="EMBL" id="CP089291">
    <property type="protein sequence ID" value="UOF90764.1"/>
    <property type="molecule type" value="Genomic_DNA"/>
</dbReference>
<keyword evidence="1" id="KW-0175">Coiled coil</keyword>
<accession>A0ABY4CKF8</accession>